<comment type="similarity">
    <text evidence="1">Belongs to the ROK (NagC/XylR) family.</text>
</comment>
<dbReference type="Gene3D" id="1.10.10.10">
    <property type="entry name" value="Winged helix-like DNA-binding domain superfamily/Winged helix DNA-binding domain"/>
    <property type="match status" value="1"/>
</dbReference>
<dbReference type="STRING" id="760011.Spico_1821"/>
<dbReference type="HOGENOM" id="CLU_036604_13_5_12"/>
<sequence>MMIRVPHEENPLLEHSEIFAARQCPFLCRLNKKKMMYYAFTMRFSLPSNARAINRLRILNIIATKDGLSRAQIARILGLNKVSTGEIVEGLIGDGLVVETGKVTTANGRRPVALSLVKDARSLLAIDIAPKATSFALADLSGTLLRFERSPNTLLAGESPEDALSRLIKGCRRLLDFIKNRQHPVGLAVSLAGSVDDEGCTVSIPSLGWTDVPLAALLKQHLDIDVVLVPRVTAMVAGEKWFSSVFSAPSVYYVNWDDGIDSAWVLDGVTASRGMSVSSLFTSTGTLAETASGMALSQRALSILGGDDLSLRVLLQKLPDIPALDGLMEHACVAMGEALATISCVSGCDTLVLGGALSGLPDSYFDIIQEKYAASSPQERTCVEIVRSPLADKAALMGAVASVLDLFMFRRSLLDQLDRQEK</sequence>
<organism evidence="2 3">
    <name type="scientific">Parasphaerochaeta coccoides (strain ATCC BAA-1237 / DSM 17374 / SPN1)</name>
    <name type="common">Sphaerochaeta coccoides</name>
    <dbReference type="NCBI Taxonomy" id="760011"/>
    <lineage>
        <taxon>Bacteria</taxon>
        <taxon>Pseudomonadati</taxon>
        <taxon>Spirochaetota</taxon>
        <taxon>Spirochaetia</taxon>
        <taxon>Spirochaetales</taxon>
        <taxon>Sphaerochaetaceae</taxon>
        <taxon>Parasphaerochaeta</taxon>
    </lineage>
</organism>
<dbReference type="OrthoDB" id="9810372at2"/>
<dbReference type="eggNOG" id="COG1940">
    <property type="taxonomic scope" value="Bacteria"/>
</dbReference>
<reference evidence="2 3" key="2">
    <citation type="journal article" date="2012" name="Stand. Genomic Sci.">
        <title>Complete genome sequence of the termite hindgut bacterium Spirochaeta coccoides type strain (SPN1(T)), reclassification in the genus Sphaerochaeta as Sphaerochaeta coccoides comb. nov. and emendations of the family Spirochaetaceae and the genus Sphaerochaeta.</title>
        <authorList>
            <person name="Abt B."/>
            <person name="Han C."/>
            <person name="Scheuner C."/>
            <person name="Lu M."/>
            <person name="Lapidus A."/>
            <person name="Nolan M."/>
            <person name="Lucas S."/>
            <person name="Hammon N."/>
            <person name="Deshpande S."/>
            <person name="Cheng J.F."/>
            <person name="Tapia R."/>
            <person name="Goodwin L.A."/>
            <person name="Pitluck S."/>
            <person name="Liolios K."/>
            <person name="Pagani I."/>
            <person name="Ivanova N."/>
            <person name="Mavromatis K."/>
            <person name="Mikhailova N."/>
            <person name="Huntemann M."/>
            <person name="Pati A."/>
            <person name="Chen A."/>
            <person name="Palaniappan K."/>
            <person name="Land M."/>
            <person name="Hauser L."/>
            <person name="Brambilla E.M."/>
            <person name="Rohde M."/>
            <person name="Spring S."/>
            <person name="Gronow S."/>
            <person name="Goker M."/>
            <person name="Woyke T."/>
            <person name="Bristow J."/>
            <person name="Eisen J.A."/>
            <person name="Markowitz V."/>
            <person name="Hugenholtz P."/>
            <person name="Kyrpides N.C."/>
            <person name="Klenk H.P."/>
            <person name="Detter J.C."/>
        </authorList>
    </citation>
    <scope>NUCLEOTIDE SEQUENCE [LARGE SCALE GENOMIC DNA]</scope>
    <source>
        <strain evidence="3">ATCC BAA-1237 / DSM 17374 / SPN1</strain>
    </source>
</reference>
<accession>F4GLX8</accession>
<gene>
    <name evidence="2" type="ordered locus">Spico_1821</name>
</gene>
<dbReference type="KEGG" id="scc:Spico_1821"/>
<protein>
    <submittedName>
        <fullName evidence="2">ROK family protein</fullName>
    </submittedName>
</protein>
<dbReference type="Proteomes" id="UP000007939">
    <property type="component" value="Chromosome"/>
</dbReference>
<dbReference type="PANTHER" id="PTHR18964">
    <property type="entry name" value="ROK (REPRESSOR, ORF, KINASE) FAMILY"/>
    <property type="match status" value="1"/>
</dbReference>
<dbReference type="CDD" id="cd23763">
    <property type="entry name" value="ASKHA_ATPase_ROK"/>
    <property type="match status" value="1"/>
</dbReference>
<dbReference type="InterPro" id="IPR036390">
    <property type="entry name" value="WH_DNA-bd_sf"/>
</dbReference>
<dbReference type="AlphaFoldDB" id="F4GLX8"/>
<dbReference type="Gene3D" id="3.30.420.40">
    <property type="match status" value="3"/>
</dbReference>
<dbReference type="InterPro" id="IPR000600">
    <property type="entry name" value="ROK"/>
</dbReference>
<name>F4GLX8_PARC1</name>
<dbReference type="EMBL" id="CP002659">
    <property type="protein sequence ID" value="AEC03019.1"/>
    <property type="molecule type" value="Genomic_DNA"/>
</dbReference>
<proteinExistence type="inferred from homology"/>
<dbReference type="PANTHER" id="PTHR18964:SF149">
    <property type="entry name" value="BIFUNCTIONAL UDP-N-ACETYLGLUCOSAMINE 2-EPIMERASE_N-ACETYLMANNOSAMINE KINASE"/>
    <property type="match status" value="1"/>
</dbReference>
<dbReference type="SUPFAM" id="SSF53067">
    <property type="entry name" value="Actin-like ATPase domain"/>
    <property type="match status" value="1"/>
</dbReference>
<dbReference type="Pfam" id="PF00480">
    <property type="entry name" value="ROK"/>
    <property type="match status" value="1"/>
</dbReference>
<evidence type="ECO:0000256" key="1">
    <source>
        <dbReference type="ARBA" id="ARBA00006479"/>
    </source>
</evidence>
<reference evidence="3" key="1">
    <citation type="submission" date="2011-04" db="EMBL/GenBank/DDBJ databases">
        <title>The complete genome of Spirochaeta coccoides DSM 17374.</title>
        <authorList>
            <person name="Lucas S."/>
            <person name="Copeland A."/>
            <person name="Lapidus A."/>
            <person name="Bruce D."/>
            <person name="Goodwin L."/>
            <person name="Pitluck S."/>
            <person name="Peters L."/>
            <person name="Kyrpides N."/>
            <person name="Mavromatis K."/>
            <person name="Pagani I."/>
            <person name="Ivanova N."/>
            <person name="Ovchinnikova G."/>
            <person name="Lu M."/>
            <person name="Detter J.C."/>
            <person name="Tapia R."/>
            <person name="Han C."/>
            <person name="Land M."/>
            <person name="Hauser L."/>
            <person name="Markowitz V."/>
            <person name="Cheng J.-F."/>
            <person name="Hugenholtz P."/>
            <person name="Woyke T."/>
            <person name="Wu D."/>
            <person name="Spring S."/>
            <person name="Schroeder M."/>
            <person name="Brambilla E."/>
            <person name="Klenk H.-P."/>
            <person name="Eisen J.A."/>
        </authorList>
    </citation>
    <scope>NUCLEOTIDE SEQUENCE [LARGE SCALE GENOMIC DNA]</scope>
    <source>
        <strain evidence="3">ATCC BAA-1237 / DSM 17374 / SPN1</strain>
    </source>
</reference>
<dbReference type="InterPro" id="IPR043129">
    <property type="entry name" value="ATPase_NBD"/>
</dbReference>
<dbReference type="SUPFAM" id="SSF46785">
    <property type="entry name" value="Winged helix' DNA-binding domain"/>
    <property type="match status" value="1"/>
</dbReference>
<evidence type="ECO:0000313" key="3">
    <source>
        <dbReference type="Proteomes" id="UP000007939"/>
    </source>
</evidence>
<keyword evidence="3" id="KW-1185">Reference proteome</keyword>
<evidence type="ECO:0000313" key="2">
    <source>
        <dbReference type="EMBL" id="AEC03019.1"/>
    </source>
</evidence>
<dbReference type="InterPro" id="IPR036388">
    <property type="entry name" value="WH-like_DNA-bd_sf"/>
</dbReference>